<keyword evidence="1" id="KW-0175">Coiled coil</keyword>
<feature type="coiled-coil region" evidence="1">
    <location>
        <begin position="440"/>
        <end position="478"/>
    </location>
</feature>
<evidence type="ECO:0000256" key="2">
    <source>
        <dbReference type="SAM" id="Phobius"/>
    </source>
</evidence>
<keyword evidence="4" id="KW-0808">Transferase</keyword>
<dbReference type="Pfam" id="PF06580">
    <property type="entry name" value="His_kinase"/>
    <property type="match status" value="1"/>
</dbReference>
<accession>A0A2T4DRG0</accession>
<dbReference type="PANTHER" id="PTHR34220:SF7">
    <property type="entry name" value="SENSOR HISTIDINE KINASE YPDA"/>
    <property type="match status" value="1"/>
</dbReference>
<reference evidence="4 5" key="1">
    <citation type="submission" date="2018-03" db="EMBL/GenBank/DDBJ databases">
        <title>Cross-interface Injection: A General Nanoliter Liquid Handling Method Applied to Single Cells Genome Amplification Automated Nanoliter Liquid Handling Applied to Single Cell Multiple Displacement Amplification.</title>
        <authorList>
            <person name="Yun J."/>
            <person name="Xu P."/>
            <person name="Xu J."/>
            <person name="Dai X."/>
            <person name="Wang Y."/>
            <person name="Zheng X."/>
            <person name="Cao C."/>
            <person name="Yi Q."/>
            <person name="Zhu Y."/>
            <person name="Wang L."/>
            <person name="Dong Z."/>
            <person name="Huang Y."/>
            <person name="Huang L."/>
            <person name="Du W."/>
        </authorList>
    </citation>
    <scope>NUCLEOTIDE SEQUENCE [LARGE SCALE GENOMIC DNA]</scope>
    <source>
        <strain evidence="4 5">Z-D1-2</strain>
    </source>
</reference>
<proteinExistence type="predicted"/>
<dbReference type="PANTHER" id="PTHR34220">
    <property type="entry name" value="SENSOR HISTIDINE KINASE YPDA"/>
    <property type="match status" value="1"/>
</dbReference>
<dbReference type="InterPro" id="IPR019734">
    <property type="entry name" value="TPR_rpt"/>
</dbReference>
<feature type="transmembrane region" description="Helical" evidence="2">
    <location>
        <begin position="407"/>
        <end position="427"/>
    </location>
</feature>
<keyword evidence="2" id="KW-1133">Transmembrane helix</keyword>
<dbReference type="Pfam" id="PF13424">
    <property type="entry name" value="TPR_12"/>
    <property type="match status" value="1"/>
</dbReference>
<organism evidence="4 5">
    <name type="scientific">Marivirga lumbricoides</name>
    <dbReference type="NCBI Taxonomy" id="1046115"/>
    <lineage>
        <taxon>Bacteria</taxon>
        <taxon>Pseudomonadati</taxon>
        <taxon>Bacteroidota</taxon>
        <taxon>Cytophagia</taxon>
        <taxon>Cytophagales</taxon>
        <taxon>Marivirgaceae</taxon>
        <taxon>Marivirga</taxon>
    </lineage>
</organism>
<dbReference type="Gene3D" id="1.25.40.10">
    <property type="entry name" value="Tetratricopeptide repeat domain"/>
    <property type="match status" value="2"/>
</dbReference>
<dbReference type="InterPro" id="IPR050640">
    <property type="entry name" value="Bact_2-comp_sensor_kinase"/>
</dbReference>
<sequence length="712" mass="81532">MRAKAAMRIYFTICIVAVFSFPSELLGQKMNSNDSLRISNAIDSSRTIHRNQHNDSLESYYSELAVELAFQSGDSLLYAQALDNSGLLNRYHQRYEEAITLHGKAFTLVKNNEKAAPLSKMIYANNAGVASRYAHQLDKAVLFYKEALKIAEEENDLKNIAIACNGLGNTFLNIPNRGDDAISYFERSLAAEKARGNSLGVAMNYLSISDFYNQKEEYLKARSYLDELLAINTERNDTFGLAITYEFFGLNYFDEGKNYPQSEAYYLKSLELFQKIKNTHKQADVLLHLGEVNKENKLYLEAIRYYQQSWALAEQIKSKGLLMDISNSLSDTYEQLGNYNKALDYYKISQAYKDSVALKEQETQIAAIEKRFAIEKKESQIELLEKDKKLQQAQLTSQETTLRTRNFILLLLLIGLVAIVAIALLQYRNIKIKKKSNLLLQDQNSKILAQKEEIEKVNKQLEAAFQQLITQQKENEERKVKLIESNFENKIQSLTLQSLESQMNPHFLFNGMNAVRWLVIQNKNQKAMRYLDTFANLLRLSLTNNRKNVIELGEELRTTSLYLEIEKLRFDSEFTFSVNIDETINENNILVPPKILQPLAENAVKHGLLPSRKVNKKLTINVLERPEGVCIQVIDNGMGYKTGKKAENVPRPDGTHLGLKLIEERLVIYNQQNNLPITFEIGSYYNESDQVAGTKAEIMIVAEKERITRLTI</sequence>
<protein>
    <submittedName>
        <fullName evidence="4">Sensor histidine kinase</fullName>
    </submittedName>
</protein>
<dbReference type="AlphaFoldDB" id="A0A2T4DRG0"/>
<dbReference type="InterPro" id="IPR010559">
    <property type="entry name" value="Sig_transdc_His_kin_internal"/>
</dbReference>
<name>A0A2T4DRG0_9BACT</name>
<dbReference type="Gene3D" id="3.30.565.10">
    <property type="entry name" value="Histidine kinase-like ATPase, C-terminal domain"/>
    <property type="match status" value="1"/>
</dbReference>
<dbReference type="GO" id="GO:0016020">
    <property type="term" value="C:membrane"/>
    <property type="evidence" value="ECO:0007669"/>
    <property type="project" value="InterPro"/>
</dbReference>
<dbReference type="SUPFAM" id="SSF48452">
    <property type="entry name" value="TPR-like"/>
    <property type="match status" value="2"/>
</dbReference>
<keyword evidence="2" id="KW-0812">Transmembrane</keyword>
<feature type="domain" description="Signal transduction histidine kinase internal region" evidence="3">
    <location>
        <begin position="495"/>
        <end position="573"/>
    </location>
</feature>
<evidence type="ECO:0000313" key="5">
    <source>
        <dbReference type="Proteomes" id="UP000240608"/>
    </source>
</evidence>
<evidence type="ECO:0000259" key="3">
    <source>
        <dbReference type="Pfam" id="PF06580"/>
    </source>
</evidence>
<dbReference type="GO" id="GO:0000155">
    <property type="term" value="F:phosphorelay sensor kinase activity"/>
    <property type="evidence" value="ECO:0007669"/>
    <property type="project" value="InterPro"/>
</dbReference>
<keyword evidence="2" id="KW-0472">Membrane</keyword>
<dbReference type="InterPro" id="IPR036890">
    <property type="entry name" value="HATPase_C_sf"/>
</dbReference>
<evidence type="ECO:0000313" key="4">
    <source>
        <dbReference type="EMBL" id="PTB96400.1"/>
    </source>
</evidence>
<gene>
    <name evidence="4" type="ORF">C9994_07575</name>
</gene>
<dbReference type="SUPFAM" id="SSF55874">
    <property type="entry name" value="ATPase domain of HSP90 chaperone/DNA topoisomerase II/histidine kinase"/>
    <property type="match status" value="1"/>
</dbReference>
<comment type="caution">
    <text evidence="4">The sequence shown here is derived from an EMBL/GenBank/DDBJ whole genome shotgun (WGS) entry which is preliminary data.</text>
</comment>
<keyword evidence="4" id="KW-0418">Kinase</keyword>
<feature type="coiled-coil region" evidence="1">
    <location>
        <begin position="358"/>
        <end position="401"/>
    </location>
</feature>
<dbReference type="SMART" id="SM00028">
    <property type="entry name" value="TPR"/>
    <property type="match status" value="6"/>
</dbReference>
<dbReference type="Proteomes" id="UP000240608">
    <property type="component" value="Unassembled WGS sequence"/>
</dbReference>
<dbReference type="InterPro" id="IPR011990">
    <property type="entry name" value="TPR-like_helical_dom_sf"/>
</dbReference>
<evidence type="ECO:0000256" key="1">
    <source>
        <dbReference type="SAM" id="Coils"/>
    </source>
</evidence>
<dbReference type="EMBL" id="PYVU01000053">
    <property type="protein sequence ID" value="PTB96400.1"/>
    <property type="molecule type" value="Genomic_DNA"/>
</dbReference>